<feature type="region of interest" description="Disordered" evidence="1">
    <location>
        <begin position="1"/>
        <end position="60"/>
    </location>
</feature>
<comment type="caution">
    <text evidence="2">The sequence shown here is derived from an EMBL/GenBank/DDBJ whole genome shotgun (WGS) entry which is preliminary data.</text>
</comment>
<sequence>MKRQQEKGLRLKRDEKRTRKRTEKGTTGAVAVVAAAATNDNDNDDDDDDESNDVDDDDAIDIKNNRCSMTIAGRRKKKIAKILPSNNHDYEGGNNNTW</sequence>
<accession>A0ABD2AQ67</accession>
<feature type="compositionally biased region" description="Low complexity" evidence="1">
    <location>
        <begin position="25"/>
        <end position="40"/>
    </location>
</feature>
<dbReference type="AlphaFoldDB" id="A0ABD2AQ67"/>
<feature type="compositionally biased region" description="Acidic residues" evidence="1">
    <location>
        <begin position="41"/>
        <end position="59"/>
    </location>
</feature>
<organism evidence="2 3">
    <name type="scientific">Vespula squamosa</name>
    <name type="common">Southern yellow jacket</name>
    <name type="synonym">Wasp</name>
    <dbReference type="NCBI Taxonomy" id="30214"/>
    <lineage>
        <taxon>Eukaryota</taxon>
        <taxon>Metazoa</taxon>
        <taxon>Ecdysozoa</taxon>
        <taxon>Arthropoda</taxon>
        <taxon>Hexapoda</taxon>
        <taxon>Insecta</taxon>
        <taxon>Pterygota</taxon>
        <taxon>Neoptera</taxon>
        <taxon>Endopterygota</taxon>
        <taxon>Hymenoptera</taxon>
        <taxon>Apocrita</taxon>
        <taxon>Aculeata</taxon>
        <taxon>Vespoidea</taxon>
        <taxon>Vespidae</taxon>
        <taxon>Vespinae</taxon>
        <taxon>Vespula</taxon>
    </lineage>
</organism>
<evidence type="ECO:0000256" key="1">
    <source>
        <dbReference type="SAM" id="MobiDB-lite"/>
    </source>
</evidence>
<gene>
    <name evidence="2" type="ORF">V1478_009625</name>
</gene>
<reference evidence="2 3" key="1">
    <citation type="journal article" date="2024" name="Ann. Entomol. Soc. Am.">
        <title>Genomic analyses of the southern and eastern yellowjacket wasps (Hymenoptera: Vespidae) reveal evolutionary signatures of social life.</title>
        <authorList>
            <person name="Catto M.A."/>
            <person name="Caine P.B."/>
            <person name="Orr S.E."/>
            <person name="Hunt B.G."/>
            <person name="Goodisman M.A.D."/>
        </authorList>
    </citation>
    <scope>NUCLEOTIDE SEQUENCE [LARGE SCALE GENOMIC DNA]</scope>
    <source>
        <strain evidence="2">233</strain>
        <tissue evidence="2">Head and thorax</tissue>
    </source>
</reference>
<keyword evidence="3" id="KW-1185">Reference proteome</keyword>
<evidence type="ECO:0000313" key="3">
    <source>
        <dbReference type="Proteomes" id="UP001607302"/>
    </source>
</evidence>
<feature type="compositionally biased region" description="Basic and acidic residues" evidence="1">
    <location>
        <begin position="1"/>
        <end position="17"/>
    </location>
</feature>
<protein>
    <submittedName>
        <fullName evidence="2">Uncharacterized protein</fullName>
    </submittedName>
</protein>
<evidence type="ECO:0000313" key="2">
    <source>
        <dbReference type="EMBL" id="KAL2722762.1"/>
    </source>
</evidence>
<dbReference type="Proteomes" id="UP001607302">
    <property type="component" value="Unassembled WGS sequence"/>
</dbReference>
<proteinExistence type="predicted"/>
<dbReference type="EMBL" id="JAUDFV010000141">
    <property type="protein sequence ID" value="KAL2722762.1"/>
    <property type="molecule type" value="Genomic_DNA"/>
</dbReference>
<name>A0ABD2AQ67_VESSQ</name>